<organism evidence="2 3">
    <name type="scientific">Desulfobotulus mexicanus</name>
    <dbReference type="NCBI Taxonomy" id="2586642"/>
    <lineage>
        <taxon>Bacteria</taxon>
        <taxon>Pseudomonadati</taxon>
        <taxon>Thermodesulfobacteriota</taxon>
        <taxon>Desulfobacteria</taxon>
        <taxon>Desulfobacterales</taxon>
        <taxon>Desulfobacteraceae</taxon>
        <taxon>Desulfobotulus</taxon>
    </lineage>
</organism>
<evidence type="ECO:0000313" key="3">
    <source>
        <dbReference type="Proteomes" id="UP000321899"/>
    </source>
</evidence>
<evidence type="ECO:0000313" key="2">
    <source>
        <dbReference type="EMBL" id="TYT74542.1"/>
    </source>
</evidence>
<evidence type="ECO:0000256" key="1">
    <source>
        <dbReference type="SAM" id="Phobius"/>
    </source>
</evidence>
<feature type="transmembrane region" description="Helical" evidence="1">
    <location>
        <begin position="54"/>
        <end position="73"/>
    </location>
</feature>
<keyword evidence="3" id="KW-1185">Reference proteome</keyword>
<proteinExistence type="predicted"/>
<keyword evidence="1" id="KW-0472">Membrane</keyword>
<keyword evidence="1" id="KW-0812">Transmembrane</keyword>
<name>A0A5S5MFP6_9BACT</name>
<accession>A0A5S5MFP6</accession>
<comment type="caution">
    <text evidence="2">The sequence shown here is derived from an EMBL/GenBank/DDBJ whole genome shotgun (WGS) entry which is preliminary data.</text>
</comment>
<dbReference type="AlphaFoldDB" id="A0A5S5MFP6"/>
<feature type="transmembrane region" description="Helical" evidence="1">
    <location>
        <begin position="21"/>
        <end position="42"/>
    </location>
</feature>
<dbReference type="EMBL" id="VDMB01000010">
    <property type="protein sequence ID" value="TYT74542.1"/>
    <property type="molecule type" value="Genomic_DNA"/>
</dbReference>
<protein>
    <submittedName>
        <fullName evidence="2">Uncharacterized protein</fullName>
    </submittedName>
</protein>
<sequence>MGWGKKPVHRQKHIPWYDNQAACRIVFWMLFPILLLGIAGLFEAMKTERWQQNVWVPAAMSLISGWLMLRMVLRVIRRRKEDGFR</sequence>
<dbReference type="OrthoDB" id="5420851at2"/>
<reference evidence="2 3" key="1">
    <citation type="submission" date="2019-06" db="EMBL/GenBank/DDBJ databases">
        <title>Desulfobotulus mexicanus sp. nov., a novel sulfate-reducing bacterium isolated from the sediment of an alkaline crater lake in Mexico.</title>
        <authorList>
            <person name="Hirschler-Rea A."/>
        </authorList>
    </citation>
    <scope>NUCLEOTIDE SEQUENCE [LARGE SCALE GENOMIC DNA]</scope>
    <source>
        <strain evidence="2 3">PAR22N</strain>
    </source>
</reference>
<gene>
    <name evidence="2" type="ORF">FIM25_09215</name>
</gene>
<dbReference type="RefSeq" id="WP_139448525.1">
    <property type="nucleotide sequence ID" value="NZ_VDMB01000010.1"/>
</dbReference>
<dbReference type="Proteomes" id="UP000321899">
    <property type="component" value="Unassembled WGS sequence"/>
</dbReference>
<keyword evidence="1" id="KW-1133">Transmembrane helix</keyword>